<accession>A0A8K0WP31</accession>
<gene>
    <name evidence="2" type="ORF">B0I35DRAFT_435557</name>
</gene>
<dbReference type="SUPFAM" id="SSF53254">
    <property type="entry name" value="Phosphoglycerate mutase-like"/>
    <property type="match status" value="1"/>
</dbReference>
<keyword evidence="1" id="KW-0472">Membrane</keyword>
<dbReference type="InterPro" id="IPR029033">
    <property type="entry name" value="His_PPase_superfam"/>
</dbReference>
<dbReference type="AlphaFoldDB" id="A0A8K0WP31"/>
<reference evidence="2" key="1">
    <citation type="journal article" date="2021" name="Nat. Commun.">
        <title>Genetic determinants of endophytism in the Arabidopsis root mycobiome.</title>
        <authorList>
            <person name="Mesny F."/>
            <person name="Miyauchi S."/>
            <person name="Thiergart T."/>
            <person name="Pickel B."/>
            <person name="Atanasova L."/>
            <person name="Karlsson M."/>
            <person name="Huettel B."/>
            <person name="Barry K.W."/>
            <person name="Haridas S."/>
            <person name="Chen C."/>
            <person name="Bauer D."/>
            <person name="Andreopoulos W."/>
            <person name="Pangilinan J."/>
            <person name="LaButti K."/>
            <person name="Riley R."/>
            <person name="Lipzen A."/>
            <person name="Clum A."/>
            <person name="Drula E."/>
            <person name="Henrissat B."/>
            <person name="Kohler A."/>
            <person name="Grigoriev I.V."/>
            <person name="Martin F.M."/>
            <person name="Hacquard S."/>
        </authorList>
    </citation>
    <scope>NUCLEOTIDE SEQUENCE</scope>
    <source>
        <strain evidence="2">MPI-CAGE-CH-0235</strain>
    </source>
</reference>
<proteinExistence type="predicted"/>
<dbReference type="OrthoDB" id="496981at2759"/>
<keyword evidence="1" id="KW-1133">Transmembrane helix</keyword>
<dbReference type="Proteomes" id="UP000813444">
    <property type="component" value="Unassembled WGS sequence"/>
</dbReference>
<dbReference type="Pfam" id="PF00300">
    <property type="entry name" value="His_Phos_1"/>
    <property type="match status" value="1"/>
</dbReference>
<name>A0A8K0WP31_9HYPO</name>
<keyword evidence="1" id="KW-0812">Transmembrane</keyword>
<dbReference type="EMBL" id="JAGPNK010000009">
    <property type="protein sequence ID" value="KAH7313620.1"/>
    <property type="molecule type" value="Genomic_DNA"/>
</dbReference>
<keyword evidence="3" id="KW-1185">Reference proteome</keyword>
<evidence type="ECO:0000313" key="2">
    <source>
        <dbReference type="EMBL" id="KAH7313620.1"/>
    </source>
</evidence>
<comment type="caution">
    <text evidence="2">The sequence shown here is derived from an EMBL/GenBank/DDBJ whole genome shotgun (WGS) entry which is preliminary data.</text>
</comment>
<evidence type="ECO:0000256" key="1">
    <source>
        <dbReference type="SAM" id="Phobius"/>
    </source>
</evidence>
<dbReference type="InterPro" id="IPR013078">
    <property type="entry name" value="His_Pase_superF_clade-1"/>
</dbReference>
<sequence length="227" mass="26052">MTRIVQTAMIAFGHLLNSSPARAELQIWPDLREAHDAICNKGVSRADMETRFPHFDFSACPEEWDYPPHSFEDAVLRAERVRQRVKDLSHSYKNIILITHRGFIAFLVQGKRFDVCGKFSFLLLFLCLTLTAFVLQNGVHTNLPPQWRGIRRDMVPMSTQVIARILDQAYYCLLLPCLLKGGMPRQLSWWQTTFVRLGNEMAQQCHLYSACNTGSMMMKRGTQSKVG</sequence>
<evidence type="ECO:0000313" key="3">
    <source>
        <dbReference type="Proteomes" id="UP000813444"/>
    </source>
</evidence>
<organism evidence="2 3">
    <name type="scientific">Stachybotrys elegans</name>
    <dbReference type="NCBI Taxonomy" id="80388"/>
    <lineage>
        <taxon>Eukaryota</taxon>
        <taxon>Fungi</taxon>
        <taxon>Dikarya</taxon>
        <taxon>Ascomycota</taxon>
        <taxon>Pezizomycotina</taxon>
        <taxon>Sordariomycetes</taxon>
        <taxon>Hypocreomycetidae</taxon>
        <taxon>Hypocreales</taxon>
        <taxon>Stachybotryaceae</taxon>
        <taxon>Stachybotrys</taxon>
    </lineage>
</organism>
<feature type="transmembrane region" description="Helical" evidence="1">
    <location>
        <begin position="120"/>
        <end position="139"/>
    </location>
</feature>
<protein>
    <submittedName>
        <fullName evidence="2">Uncharacterized protein</fullName>
    </submittedName>
</protein>
<dbReference type="Gene3D" id="3.40.50.1240">
    <property type="entry name" value="Phosphoglycerate mutase-like"/>
    <property type="match status" value="1"/>
</dbReference>